<organism evidence="1 2">
    <name type="scientific">Lymnaea stagnalis</name>
    <name type="common">Great pond snail</name>
    <name type="synonym">Helix stagnalis</name>
    <dbReference type="NCBI Taxonomy" id="6523"/>
    <lineage>
        <taxon>Eukaryota</taxon>
        <taxon>Metazoa</taxon>
        <taxon>Spiralia</taxon>
        <taxon>Lophotrochozoa</taxon>
        <taxon>Mollusca</taxon>
        <taxon>Gastropoda</taxon>
        <taxon>Heterobranchia</taxon>
        <taxon>Euthyneura</taxon>
        <taxon>Panpulmonata</taxon>
        <taxon>Hygrophila</taxon>
        <taxon>Lymnaeoidea</taxon>
        <taxon>Lymnaeidae</taxon>
        <taxon>Lymnaea</taxon>
    </lineage>
</organism>
<evidence type="ECO:0000313" key="1">
    <source>
        <dbReference type="EMBL" id="CAL1528859.1"/>
    </source>
</evidence>
<dbReference type="GO" id="GO:0031023">
    <property type="term" value="P:microtubule organizing center organization"/>
    <property type="evidence" value="ECO:0007669"/>
    <property type="project" value="TreeGrafter"/>
</dbReference>
<sequence>MSTSSANLKNILFKERLVFLDCPYVEDMDEATIIELLISPGEERFKILQWLFSRYDSKLAELLDPSQPSFGARTESRVQRLLTAAGAMCLCRHDDVDLIRGGGPVQKQLYFIDRLLDVACIRYKSYIQENSSDSRSNPYMLHTNTLVNQDGFLSMLSTKEGFLPKDILADVEKMWSQESWEKGKPLPAPDSKDLSKLSKNLNEVLQKQNSKLSSLQEQVSLQGEDKNNDLKMKAHTLSTVLRELRQLAEGFTQCYESNFSPWCHKPPPEHSELGILLKRVHSYLQNMVQLLTDLNKIRHTQGKLIKLSKHQSDVPSHMSDNSSKEISVSFKHCLNILEETIHRVDSNFSSKYTPVVML</sequence>
<reference evidence="1 2" key="1">
    <citation type="submission" date="2024-04" db="EMBL/GenBank/DDBJ databases">
        <authorList>
            <consortium name="Genoscope - CEA"/>
            <person name="William W."/>
        </authorList>
    </citation>
    <scope>NUCLEOTIDE SEQUENCE [LARGE SCALE GENOMIC DNA]</scope>
</reference>
<dbReference type="Pfam" id="PF06694">
    <property type="entry name" value="Plant_NMP1"/>
    <property type="match status" value="1"/>
</dbReference>
<name>A0AAV2H587_LYMST</name>
<dbReference type="InterPro" id="IPR010604">
    <property type="entry name" value="Plant_AUG7"/>
</dbReference>
<evidence type="ECO:0000313" key="2">
    <source>
        <dbReference type="Proteomes" id="UP001497497"/>
    </source>
</evidence>
<dbReference type="GO" id="GO:0051225">
    <property type="term" value="P:spindle assembly"/>
    <property type="evidence" value="ECO:0007669"/>
    <property type="project" value="TreeGrafter"/>
</dbReference>
<dbReference type="InterPro" id="IPR029711">
    <property type="entry name" value="Haus7-like"/>
</dbReference>
<evidence type="ECO:0008006" key="3">
    <source>
        <dbReference type="Google" id="ProtNLM"/>
    </source>
</evidence>
<dbReference type="AlphaFoldDB" id="A0AAV2H587"/>
<keyword evidence="2" id="KW-1185">Reference proteome</keyword>
<accession>A0AAV2H587</accession>
<dbReference type="Proteomes" id="UP001497497">
    <property type="component" value="Unassembled WGS sequence"/>
</dbReference>
<proteinExistence type="predicted"/>
<dbReference type="PANTHER" id="PTHR14352">
    <property type="entry name" value="HAUS AUGMIN-LIKE COMPLEX SUBUNIT 7"/>
    <property type="match status" value="1"/>
</dbReference>
<gene>
    <name evidence="1" type="ORF">GSLYS_00003029001</name>
</gene>
<protein>
    <recommendedName>
        <fullName evidence="3">HAUS augmin-like complex subunit 7</fullName>
    </recommendedName>
</protein>
<dbReference type="PANTHER" id="PTHR14352:SF2">
    <property type="entry name" value="HAUS AUGMIN-LIKE COMPLEX SUBUNIT 7"/>
    <property type="match status" value="1"/>
</dbReference>
<dbReference type="EMBL" id="CAXITT010000039">
    <property type="protein sequence ID" value="CAL1528859.1"/>
    <property type="molecule type" value="Genomic_DNA"/>
</dbReference>
<comment type="caution">
    <text evidence="1">The sequence shown here is derived from an EMBL/GenBank/DDBJ whole genome shotgun (WGS) entry which is preliminary data.</text>
</comment>
<dbReference type="GO" id="GO:0051011">
    <property type="term" value="F:microtubule minus-end binding"/>
    <property type="evidence" value="ECO:0007669"/>
    <property type="project" value="InterPro"/>
</dbReference>
<dbReference type="GO" id="GO:0070652">
    <property type="term" value="C:HAUS complex"/>
    <property type="evidence" value="ECO:0007669"/>
    <property type="project" value="TreeGrafter"/>
</dbReference>